<dbReference type="NCBIfam" id="TIGR00278">
    <property type="entry name" value="membrane protein insertion efficiency factor YidD"/>
    <property type="match status" value="1"/>
</dbReference>
<evidence type="ECO:0000313" key="3">
    <source>
        <dbReference type="Proteomes" id="UP000461595"/>
    </source>
</evidence>
<proteinExistence type="inferred from homology"/>
<dbReference type="InterPro" id="IPR002696">
    <property type="entry name" value="Membr_insert_effic_factor_YidD"/>
</dbReference>
<dbReference type="HAMAP" id="MF_00386">
    <property type="entry name" value="UPF0161_YidD"/>
    <property type="match status" value="1"/>
</dbReference>
<dbReference type="SMART" id="SM01234">
    <property type="entry name" value="Haemolytic"/>
    <property type="match status" value="1"/>
</dbReference>
<reference evidence="2 3" key="1">
    <citation type="submission" date="2019-12" db="EMBL/GenBank/DDBJ databases">
        <title>Microbes associate with the intestines of laboratory mice.</title>
        <authorList>
            <person name="Navarre W."/>
            <person name="Wong E."/>
        </authorList>
    </citation>
    <scope>NUCLEOTIDE SEQUENCE [LARGE SCALE GENOMIC DNA]</scope>
    <source>
        <strain evidence="2 3">NM51_B2-22</strain>
    </source>
</reference>
<gene>
    <name evidence="2" type="primary">yidD</name>
    <name evidence="2" type="ORF">E5983_02195</name>
</gene>
<comment type="function">
    <text evidence="1">Could be involved in insertion of integral membrane proteins into the membrane.</text>
</comment>
<comment type="similarity">
    <text evidence="1">Belongs to the UPF0161 family.</text>
</comment>
<protein>
    <recommendedName>
        <fullName evidence="1">Putative membrane protein insertion efficiency factor</fullName>
    </recommendedName>
</protein>
<dbReference type="GO" id="GO:0005886">
    <property type="term" value="C:plasma membrane"/>
    <property type="evidence" value="ECO:0007669"/>
    <property type="project" value="UniProtKB-SubCell"/>
</dbReference>
<dbReference type="EMBL" id="WSRS01000011">
    <property type="protein sequence ID" value="MVX58463.1"/>
    <property type="molecule type" value="Genomic_DNA"/>
</dbReference>
<dbReference type="RefSeq" id="WP_160332288.1">
    <property type="nucleotide sequence ID" value="NZ_WSRS01000011.1"/>
</dbReference>
<comment type="caution">
    <text evidence="2">The sequence shown here is derived from an EMBL/GenBank/DDBJ whole genome shotgun (WGS) entry which is preliminary data.</text>
</comment>
<dbReference type="Proteomes" id="UP000461595">
    <property type="component" value="Unassembled WGS sequence"/>
</dbReference>
<name>A0A7X3KCC7_9STRE</name>
<keyword evidence="1" id="KW-0472">Membrane</keyword>
<dbReference type="OrthoDB" id="9801753at2"/>
<sequence length="83" mass="9493">MSHLLILCVRFYQRFISPLFPPSCIYSPTCSTYMIQAIEAYGLWGLCLGTKRILSCHPWSEGGEAPVPASFHFLKKEIKKLDR</sequence>
<dbReference type="PANTHER" id="PTHR33383">
    <property type="entry name" value="MEMBRANE PROTEIN INSERTION EFFICIENCY FACTOR-RELATED"/>
    <property type="match status" value="1"/>
</dbReference>
<keyword evidence="1" id="KW-1003">Cell membrane</keyword>
<organism evidence="2 3">
    <name type="scientific">Streptococcus danieliae</name>
    <dbReference type="NCBI Taxonomy" id="747656"/>
    <lineage>
        <taxon>Bacteria</taxon>
        <taxon>Bacillati</taxon>
        <taxon>Bacillota</taxon>
        <taxon>Bacilli</taxon>
        <taxon>Lactobacillales</taxon>
        <taxon>Streptococcaceae</taxon>
        <taxon>Streptococcus</taxon>
    </lineage>
</organism>
<evidence type="ECO:0000313" key="2">
    <source>
        <dbReference type="EMBL" id="MVX58463.1"/>
    </source>
</evidence>
<evidence type="ECO:0000256" key="1">
    <source>
        <dbReference type="HAMAP-Rule" id="MF_00386"/>
    </source>
</evidence>
<dbReference type="Pfam" id="PF01809">
    <property type="entry name" value="YidD"/>
    <property type="match status" value="1"/>
</dbReference>
<accession>A0A7X3KCC7</accession>
<dbReference type="PANTHER" id="PTHR33383:SF1">
    <property type="entry name" value="MEMBRANE PROTEIN INSERTION EFFICIENCY FACTOR-RELATED"/>
    <property type="match status" value="1"/>
</dbReference>
<dbReference type="AlphaFoldDB" id="A0A7X3KCC7"/>
<comment type="subcellular location">
    <subcellularLocation>
        <location evidence="1">Cell membrane</location>
        <topology evidence="1">Peripheral membrane protein</topology>
        <orientation evidence="1">Cytoplasmic side</orientation>
    </subcellularLocation>
</comment>